<protein>
    <submittedName>
        <fullName evidence="2">Cell division integral membrane protein, YggT and half-length relatives</fullName>
    </submittedName>
</protein>
<reference evidence="2" key="1">
    <citation type="submission" date="2020-02" db="EMBL/GenBank/DDBJ databases">
        <authorList>
            <person name="Meier V. D."/>
        </authorList>
    </citation>
    <scope>NUCLEOTIDE SEQUENCE</scope>
    <source>
        <strain evidence="2">AVDCRST_MAG29</strain>
    </source>
</reference>
<dbReference type="GO" id="GO:0016020">
    <property type="term" value="C:membrane"/>
    <property type="evidence" value="ECO:0007669"/>
    <property type="project" value="InterPro"/>
</dbReference>
<keyword evidence="1" id="KW-0472">Membrane</keyword>
<keyword evidence="2" id="KW-0132">Cell division</keyword>
<sequence>MQIVGEILGFVLWIALIVLIARIVLDYVQMLARDWRPSGPVLVLAEVIYSLTDPPLRAVRRVLPPIRLGAVMLDLSPLVLFVIIYLLRALVAVIFL</sequence>
<accession>A0A6J4KX59</accession>
<dbReference type="AlphaFoldDB" id="A0A6J4KX59"/>
<dbReference type="GO" id="GO:0051301">
    <property type="term" value="P:cell division"/>
    <property type="evidence" value="ECO:0007669"/>
    <property type="project" value="UniProtKB-KW"/>
</dbReference>
<keyword evidence="1" id="KW-0812">Transmembrane</keyword>
<evidence type="ECO:0000256" key="1">
    <source>
        <dbReference type="SAM" id="Phobius"/>
    </source>
</evidence>
<keyword evidence="2" id="KW-0131">Cell cycle</keyword>
<organism evidence="2">
    <name type="scientific">uncultured Nocardioidaceae bacterium</name>
    <dbReference type="NCBI Taxonomy" id="253824"/>
    <lineage>
        <taxon>Bacteria</taxon>
        <taxon>Bacillati</taxon>
        <taxon>Actinomycetota</taxon>
        <taxon>Actinomycetes</taxon>
        <taxon>Propionibacteriales</taxon>
        <taxon>Nocardioidaceae</taxon>
        <taxon>environmental samples</taxon>
    </lineage>
</organism>
<feature type="transmembrane region" description="Helical" evidence="1">
    <location>
        <begin position="75"/>
        <end position="95"/>
    </location>
</feature>
<dbReference type="EMBL" id="CADCUG010000022">
    <property type="protein sequence ID" value="CAA9317783.1"/>
    <property type="molecule type" value="Genomic_DNA"/>
</dbReference>
<dbReference type="Pfam" id="PF02325">
    <property type="entry name" value="CCB3_YggT"/>
    <property type="match status" value="1"/>
</dbReference>
<dbReference type="InterPro" id="IPR003425">
    <property type="entry name" value="CCB3/YggT"/>
</dbReference>
<keyword evidence="1" id="KW-1133">Transmembrane helix</keyword>
<proteinExistence type="predicted"/>
<name>A0A6J4KX59_9ACTN</name>
<feature type="transmembrane region" description="Helical" evidence="1">
    <location>
        <begin position="7"/>
        <end position="25"/>
    </location>
</feature>
<gene>
    <name evidence="2" type="ORF">AVDCRST_MAG29-223</name>
</gene>
<evidence type="ECO:0000313" key="2">
    <source>
        <dbReference type="EMBL" id="CAA9317783.1"/>
    </source>
</evidence>